<proteinExistence type="predicted"/>
<feature type="compositionally biased region" description="Basic residues" evidence="3">
    <location>
        <begin position="401"/>
        <end position="414"/>
    </location>
</feature>
<dbReference type="PANTHER" id="PTHR13017">
    <property type="entry name" value="5-FORMYLTETRAHYDROFOLATE CYCLO-LIGASE-RELATED"/>
    <property type="match status" value="1"/>
</dbReference>
<dbReference type="PANTHER" id="PTHR13017:SF0">
    <property type="entry name" value="METHENYLTETRAHYDROFOLATE SYNTHASE DOMAIN-CONTAINING PROTEIN"/>
    <property type="match status" value="1"/>
</dbReference>
<evidence type="ECO:0000256" key="2">
    <source>
        <dbReference type="ARBA" id="ARBA00022884"/>
    </source>
</evidence>
<dbReference type="GO" id="GO:0005737">
    <property type="term" value="C:cytoplasm"/>
    <property type="evidence" value="ECO:0007669"/>
    <property type="project" value="TreeGrafter"/>
</dbReference>
<name>A0A2P6VD40_9CHLO</name>
<dbReference type="Proteomes" id="UP000239649">
    <property type="component" value="Unassembled WGS sequence"/>
</dbReference>
<accession>A0A2P6VD40</accession>
<dbReference type="EMBL" id="LHPF02000012">
    <property type="protein sequence ID" value="PSC72008.1"/>
    <property type="molecule type" value="Genomic_DNA"/>
</dbReference>
<dbReference type="OrthoDB" id="433414at2759"/>
<keyword evidence="2" id="KW-0694">RNA-binding</keyword>
<organism evidence="4 5">
    <name type="scientific">Micractinium conductrix</name>
    <dbReference type="NCBI Taxonomy" id="554055"/>
    <lineage>
        <taxon>Eukaryota</taxon>
        <taxon>Viridiplantae</taxon>
        <taxon>Chlorophyta</taxon>
        <taxon>core chlorophytes</taxon>
        <taxon>Trebouxiophyceae</taxon>
        <taxon>Chlorellales</taxon>
        <taxon>Chlorellaceae</taxon>
        <taxon>Chlorella clade</taxon>
        <taxon>Micractinium</taxon>
    </lineage>
</organism>
<dbReference type="FunFam" id="3.40.50.10420:FF:000001">
    <property type="entry name" value="Methenyltetrahydrofolate synthase domain-containing protein"/>
    <property type="match status" value="1"/>
</dbReference>
<comment type="caution">
    <text evidence="4">The sequence shown here is derived from an EMBL/GenBank/DDBJ whole genome shotgun (WGS) entry which is preliminary data.</text>
</comment>
<feature type="region of interest" description="Disordered" evidence="3">
    <location>
        <begin position="382"/>
        <end position="432"/>
    </location>
</feature>
<dbReference type="InterPro" id="IPR024185">
    <property type="entry name" value="FTHF_cligase-like_sf"/>
</dbReference>
<dbReference type="STRING" id="554055.A0A2P6VD40"/>
<evidence type="ECO:0000256" key="3">
    <source>
        <dbReference type="SAM" id="MobiDB-lite"/>
    </source>
</evidence>
<feature type="compositionally biased region" description="Gly residues" evidence="3">
    <location>
        <begin position="415"/>
        <end position="432"/>
    </location>
</feature>
<dbReference type="GO" id="GO:0003723">
    <property type="term" value="F:RNA binding"/>
    <property type="evidence" value="ECO:0007669"/>
    <property type="project" value="UniProtKB-KW"/>
</dbReference>
<reference evidence="4 5" key="1">
    <citation type="journal article" date="2018" name="Plant J.">
        <title>Genome sequences of Chlorella sorokiniana UTEX 1602 and Micractinium conductrix SAG 241.80: implications to maltose excretion by a green alga.</title>
        <authorList>
            <person name="Arriola M.B."/>
            <person name="Velmurugan N."/>
            <person name="Zhang Y."/>
            <person name="Plunkett M.H."/>
            <person name="Hondzo H."/>
            <person name="Barney B.M."/>
        </authorList>
    </citation>
    <scope>NUCLEOTIDE SEQUENCE [LARGE SCALE GENOMIC DNA]</scope>
    <source>
        <strain evidence="4 5">SAG 241.80</strain>
    </source>
</reference>
<gene>
    <name evidence="4" type="ORF">C2E20_4678</name>
</gene>
<dbReference type="SUPFAM" id="SSF100950">
    <property type="entry name" value="NagB/RpiA/CoA transferase-like"/>
    <property type="match status" value="1"/>
</dbReference>
<dbReference type="Pfam" id="PF01812">
    <property type="entry name" value="5-FTHF_cyc-lig"/>
    <property type="match status" value="1"/>
</dbReference>
<keyword evidence="5" id="KW-1185">Reference proteome</keyword>
<evidence type="ECO:0000256" key="1">
    <source>
        <dbReference type="ARBA" id="ARBA00015518"/>
    </source>
</evidence>
<protein>
    <recommendedName>
        <fullName evidence="1">Methenyltetrahydrofolate synthase domain-containing protein</fullName>
    </recommendedName>
</protein>
<dbReference type="Gene3D" id="3.40.50.10420">
    <property type="entry name" value="NagB/RpiA/CoA transferase-like"/>
    <property type="match status" value="1"/>
</dbReference>
<dbReference type="GO" id="GO:0016874">
    <property type="term" value="F:ligase activity"/>
    <property type="evidence" value="ECO:0007669"/>
    <property type="project" value="UniProtKB-KW"/>
</dbReference>
<evidence type="ECO:0000313" key="4">
    <source>
        <dbReference type="EMBL" id="PSC72008.1"/>
    </source>
</evidence>
<sequence length="432" mass="45837">MRVLKCCFCRRPGAAPAAKPPPPFLLGVLPLLSRHLERFSSARNRESKFVMQGIVQPSIPARGPAAAAAAVRRRRRLRMLPCAASAAPGSSGGAFDAAAYDRQRLAADAAAMAVMRERSEAESSAEDAGSPGPPAGAWKWAIRKQIWDLLEERDLADFPRPVHHRIPNFKGAVEAAAQLAALPEFAAAAVVKVNPDTPQKAVRHAVLRSGKTLLTPQPRLRTGFFSTLHADAIPPDALMEACTSAGVVKYGKPLGLDDRVTVDMIVVGSVAVDPETGCRLGKGEGFAELEYGILRWMGAIDDSTPVVTAVRDEQLLPGGAIPAARMMPWDVCVDIVCTPTQVIRVPRPGLQKPPGILWDKLSPQKLSQIKILQDLKRRIEVEQGSPLPTGPDEVLPPLASRGRRGGGGRGRGRGRGGSGRGGGRGNGRGSGG</sequence>
<dbReference type="InterPro" id="IPR037171">
    <property type="entry name" value="NagB/RpiA_transferase-like"/>
</dbReference>
<dbReference type="AlphaFoldDB" id="A0A2P6VD40"/>
<evidence type="ECO:0000313" key="5">
    <source>
        <dbReference type="Proteomes" id="UP000239649"/>
    </source>
</evidence>
<dbReference type="InterPro" id="IPR002698">
    <property type="entry name" value="FTHF_cligase"/>
</dbReference>